<dbReference type="InterPro" id="IPR012337">
    <property type="entry name" value="RNaseH-like_sf"/>
</dbReference>
<feature type="compositionally biased region" description="Acidic residues" evidence="1">
    <location>
        <begin position="430"/>
        <end position="449"/>
    </location>
</feature>
<feature type="region of interest" description="Disordered" evidence="1">
    <location>
        <begin position="416"/>
        <end position="483"/>
    </location>
</feature>
<evidence type="ECO:0000313" key="3">
    <source>
        <dbReference type="EMBL" id="KAJ5283317.1"/>
    </source>
</evidence>
<proteinExistence type="predicted"/>
<evidence type="ECO:0000313" key="4">
    <source>
        <dbReference type="Proteomes" id="UP001220256"/>
    </source>
</evidence>
<dbReference type="Proteomes" id="UP001220256">
    <property type="component" value="Unassembled WGS sequence"/>
</dbReference>
<dbReference type="EMBL" id="JAPVEB010000001">
    <property type="protein sequence ID" value="KAJ5283317.1"/>
    <property type="molecule type" value="Genomic_DNA"/>
</dbReference>
<gene>
    <name evidence="3" type="ORF">N7505_001297</name>
</gene>
<keyword evidence="4" id="KW-1185">Reference proteome</keyword>
<evidence type="ECO:0000259" key="2">
    <source>
        <dbReference type="Pfam" id="PF05699"/>
    </source>
</evidence>
<reference evidence="3 4" key="1">
    <citation type="journal article" date="2023" name="IMA Fungus">
        <title>Comparative genomic study of the Penicillium genus elucidates a diverse pangenome and 15 lateral gene transfer events.</title>
        <authorList>
            <person name="Petersen C."/>
            <person name="Sorensen T."/>
            <person name="Nielsen M.R."/>
            <person name="Sondergaard T.E."/>
            <person name="Sorensen J.L."/>
            <person name="Fitzpatrick D.A."/>
            <person name="Frisvad J.C."/>
            <person name="Nielsen K.L."/>
        </authorList>
    </citation>
    <scope>NUCLEOTIDE SEQUENCE [LARGE SCALE GENOMIC DNA]</scope>
    <source>
        <strain evidence="3 4">IBT 3361</strain>
    </source>
</reference>
<organism evidence="3 4">
    <name type="scientific">Penicillium chrysogenum</name>
    <name type="common">Penicillium notatum</name>
    <dbReference type="NCBI Taxonomy" id="5076"/>
    <lineage>
        <taxon>Eukaryota</taxon>
        <taxon>Fungi</taxon>
        <taxon>Dikarya</taxon>
        <taxon>Ascomycota</taxon>
        <taxon>Pezizomycotina</taxon>
        <taxon>Eurotiomycetes</taxon>
        <taxon>Eurotiomycetidae</taxon>
        <taxon>Eurotiales</taxon>
        <taxon>Aspergillaceae</taxon>
        <taxon>Penicillium</taxon>
        <taxon>Penicillium chrysogenum species complex</taxon>
    </lineage>
</organism>
<protein>
    <recommendedName>
        <fullName evidence="2">HAT C-terminal dimerisation domain-containing protein</fullName>
    </recommendedName>
</protein>
<feature type="compositionally biased region" description="Polar residues" evidence="1">
    <location>
        <begin position="419"/>
        <end position="428"/>
    </location>
</feature>
<feature type="compositionally biased region" description="Acidic residues" evidence="1">
    <location>
        <begin position="366"/>
        <end position="375"/>
    </location>
</feature>
<feature type="domain" description="HAT C-terminal dimerisation" evidence="2">
    <location>
        <begin position="282"/>
        <end position="342"/>
    </location>
</feature>
<dbReference type="InterPro" id="IPR008906">
    <property type="entry name" value="HATC_C_dom"/>
</dbReference>
<sequence length="483" mass="54850">MDFAPHDPDKFLRAFRRIGPNIYDVPYDFVIKLDAKQSPLYEPVDDELWNLCAGRSSTTTHFTLDRIYEVLLKSESCNHIWELSKQPILSISRKSKIEEMCSKKPGLYLAPSDLIIMRTNRDAPIGGYSYKLISKEVHSDCQRLYALDRGGDKLRLAEIYAGLWILGKHPRSIFLGMSVIMRGWLQNQGFSITEEGMLTRLVLQLGQPVKTQGIANLIKWRVVEGKYLMTGLLRDGGDHCNQGQPYGNSLMLYVEGRPFVSPAISFDTSRSYPALGSIVPVPPRLYWREHEREFPVLSQLARDLLSVPATGAGVERLFNSARDICHYRRGSLHEATIQDLMMYMCSEKFTLEGQQLTRLEKPMEGESQEALEEDEALRANEEDAAPISDDEEVEETEDVESNIEPEALYQVEGILAEAQQPSMHNQTYDVEGDEEEMEEGEVDEDDEADLLPPPITQLGDRSQKRSSGRITMPSSRLQGYEIY</sequence>
<feature type="region of interest" description="Disordered" evidence="1">
    <location>
        <begin position="362"/>
        <end position="402"/>
    </location>
</feature>
<comment type="caution">
    <text evidence="3">The sequence shown here is derived from an EMBL/GenBank/DDBJ whole genome shotgun (WGS) entry which is preliminary data.</text>
</comment>
<feature type="compositionally biased region" description="Polar residues" evidence="1">
    <location>
        <begin position="468"/>
        <end position="477"/>
    </location>
</feature>
<evidence type="ECO:0000256" key="1">
    <source>
        <dbReference type="SAM" id="MobiDB-lite"/>
    </source>
</evidence>
<name>A0ABQ8WWA0_PENCH</name>
<accession>A0ABQ8WWA0</accession>
<feature type="compositionally biased region" description="Acidic residues" evidence="1">
    <location>
        <begin position="382"/>
        <end position="402"/>
    </location>
</feature>
<dbReference type="SUPFAM" id="SSF53098">
    <property type="entry name" value="Ribonuclease H-like"/>
    <property type="match status" value="1"/>
</dbReference>
<dbReference type="Pfam" id="PF05699">
    <property type="entry name" value="Dimer_Tnp_hAT"/>
    <property type="match status" value="1"/>
</dbReference>